<evidence type="ECO:0000313" key="2">
    <source>
        <dbReference type="EMBL" id="BBB32199.1"/>
    </source>
</evidence>
<dbReference type="Gene3D" id="2.30.30.40">
    <property type="entry name" value="SH3 Domains"/>
    <property type="match status" value="1"/>
</dbReference>
<protein>
    <recommendedName>
        <fullName evidence="1">CheW-like domain-containing protein</fullName>
    </recommendedName>
</protein>
<dbReference type="Proteomes" id="UP000595564">
    <property type="component" value="Chromosome"/>
</dbReference>
<reference evidence="2 3" key="1">
    <citation type="journal article" date="2012" name="Extremophiles">
        <title>Thermotomaculum hydrothermale gen. nov., sp. nov., a novel heterotrophic thermophile within the phylum Acidobacteria from a deep-sea hydrothermal vent chimney in the Southern Okinawa Trough.</title>
        <authorList>
            <person name="Izumi H."/>
            <person name="Nunoura T."/>
            <person name="Miyazaki M."/>
            <person name="Mino S."/>
            <person name="Toki T."/>
            <person name="Takai K."/>
            <person name="Sako Y."/>
            <person name="Sawabe T."/>
            <person name="Nakagawa S."/>
        </authorList>
    </citation>
    <scope>NUCLEOTIDE SEQUENCE [LARGE SCALE GENOMIC DNA]</scope>
    <source>
        <strain evidence="2 3">AC55</strain>
    </source>
</reference>
<keyword evidence="3" id="KW-1185">Reference proteome</keyword>
<dbReference type="InterPro" id="IPR002545">
    <property type="entry name" value="CheW-lke_dom"/>
</dbReference>
<dbReference type="KEGG" id="thyd:TTHT_0618"/>
<dbReference type="GO" id="GO:0006935">
    <property type="term" value="P:chemotaxis"/>
    <property type="evidence" value="ECO:0007669"/>
    <property type="project" value="InterPro"/>
</dbReference>
<sequence length="141" mass="16455">MKQESNSQLLIFKISNQFFAINTDFIKEIIENTESFPLPIEAPHINKIIVHRNEIIAVLNTFYYFEIKINNPNYFIVLNEMIAIPADELGGIFNSNQFENREKNIKSPFVKEIFYINENPITIIDCKEISSHEGKTILFLI</sequence>
<dbReference type="SUPFAM" id="SSF50341">
    <property type="entry name" value="CheW-like"/>
    <property type="match status" value="1"/>
</dbReference>
<proteinExistence type="predicted"/>
<dbReference type="AlphaFoldDB" id="A0A7R6PGJ1"/>
<dbReference type="InterPro" id="IPR036061">
    <property type="entry name" value="CheW-like_dom_sf"/>
</dbReference>
<name>A0A7R6PGJ1_9BACT</name>
<gene>
    <name evidence="2" type="ORF">TTHT_0618</name>
</gene>
<dbReference type="EMBL" id="AP017470">
    <property type="protein sequence ID" value="BBB32199.1"/>
    <property type="molecule type" value="Genomic_DNA"/>
</dbReference>
<evidence type="ECO:0000313" key="3">
    <source>
        <dbReference type="Proteomes" id="UP000595564"/>
    </source>
</evidence>
<dbReference type="Pfam" id="PF01584">
    <property type="entry name" value="CheW"/>
    <property type="match status" value="1"/>
</dbReference>
<dbReference type="GO" id="GO:0007165">
    <property type="term" value="P:signal transduction"/>
    <property type="evidence" value="ECO:0007669"/>
    <property type="project" value="InterPro"/>
</dbReference>
<evidence type="ECO:0000259" key="1">
    <source>
        <dbReference type="Pfam" id="PF01584"/>
    </source>
</evidence>
<dbReference type="Gene3D" id="2.40.50.180">
    <property type="entry name" value="CheA-289, Domain 4"/>
    <property type="match status" value="1"/>
</dbReference>
<organism evidence="2 3">
    <name type="scientific">Thermotomaculum hydrothermale</name>
    <dbReference type="NCBI Taxonomy" id="981385"/>
    <lineage>
        <taxon>Bacteria</taxon>
        <taxon>Pseudomonadati</taxon>
        <taxon>Acidobacteriota</taxon>
        <taxon>Holophagae</taxon>
        <taxon>Thermotomaculales</taxon>
        <taxon>Thermotomaculaceae</taxon>
        <taxon>Thermotomaculum</taxon>
    </lineage>
</organism>
<accession>A0A7R6PGJ1</accession>
<dbReference type="RefSeq" id="WP_201328538.1">
    <property type="nucleotide sequence ID" value="NZ_AP017470.1"/>
</dbReference>
<feature type="domain" description="CheW-like" evidence="1">
    <location>
        <begin position="8"/>
        <end position="132"/>
    </location>
</feature>